<evidence type="ECO:0000256" key="7">
    <source>
        <dbReference type="ARBA" id="ARBA00022833"/>
    </source>
</evidence>
<evidence type="ECO:0000313" key="15">
    <source>
        <dbReference type="Ensembl" id="ENSORLP00015017237.1"/>
    </source>
</evidence>
<protein>
    <recommendedName>
        <fullName evidence="14">C2H2-type domain-containing protein</fullName>
    </recommendedName>
</protein>
<feature type="domain" description="C2H2-type" evidence="14">
    <location>
        <begin position="327"/>
        <end position="354"/>
    </location>
</feature>
<evidence type="ECO:0000313" key="16">
    <source>
        <dbReference type="Proteomes" id="UP000265200"/>
    </source>
</evidence>
<reference evidence="15" key="4">
    <citation type="submission" date="2025-09" db="UniProtKB">
        <authorList>
            <consortium name="Ensembl"/>
        </authorList>
    </citation>
    <scope>IDENTIFICATION</scope>
    <source>
        <strain evidence="15">HSOK</strain>
    </source>
</reference>
<evidence type="ECO:0000256" key="9">
    <source>
        <dbReference type="ARBA" id="ARBA00023125"/>
    </source>
</evidence>
<keyword evidence="10" id="KW-0804">Transcription</keyword>
<dbReference type="Pfam" id="PF13894">
    <property type="entry name" value="zf-C2H2_4"/>
    <property type="match status" value="1"/>
</dbReference>
<dbReference type="PROSITE" id="PS50157">
    <property type="entry name" value="ZINC_FINGER_C2H2_2"/>
    <property type="match status" value="10"/>
</dbReference>
<dbReference type="GO" id="GO:0008270">
    <property type="term" value="F:zinc ion binding"/>
    <property type="evidence" value="ECO:0007669"/>
    <property type="project" value="UniProtKB-KW"/>
</dbReference>
<evidence type="ECO:0000256" key="4">
    <source>
        <dbReference type="ARBA" id="ARBA00022723"/>
    </source>
</evidence>
<comment type="subcellular location">
    <subcellularLocation>
        <location evidence="2">Nucleus</location>
    </subcellularLocation>
</comment>
<reference key="1">
    <citation type="journal article" date="2007" name="Nature">
        <title>The medaka draft genome and insights into vertebrate genome evolution.</title>
        <authorList>
            <person name="Kasahara M."/>
            <person name="Naruse K."/>
            <person name="Sasaki S."/>
            <person name="Nakatani Y."/>
            <person name="Qu W."/>
            <person name="Ahsan B."/>
            <person name="Yamada T."/>
            <person name="Nagayasu Y."/>
            <person name="Doi K."/>
            <person name="Kasai Y."/>
            <person name="Jindo T."/>
            <person name="Kobayashi D."/>
            <person name="Shimada A."/>
            <person name="Toyoda A."/>
            <person name="Kuroki Y."/>
            <person name="Fujiyama A."/>
            <person name="Sasaki T."/>
            <person name="Shimizu A."/>
            <person name="Asakawa S."/>
            <person name="Shimizu N."/>
            <person name="Hashimoto S."/>
            <person name="Yang J."/>
            <person name="Lee Y."/>
            <person name="Matsushima K."/>
            <person name="Sugano S."/>
            <person name="Sakaizumi M."/>
            <person name="Narita T."/>
            <person name="Ohishi K."/>
            <person name="Haga S."/>
            <person name="Ohta F."/>
            <person name="Nomoto H."/>
            <person name="Nogata K."/>
            <person name="Morishita T."/>
            <person name="Endo T."/>
            <person name="Shin-I T."/>
            <person name="Takeda H."/>
            <person name="Morishita S."/>
            <person name="Kohara Y."/>
        </authorList>
    </citation>
    <scope>NUCLEOTIDE SEQUENCE [LARGE SCALE GENOMIC DNA]</scope>
    <source>
        <strain>Hd-rR</strain>
    </source>
</reference>
<evidence type="ECO:0000256" key="11">
    <source>
        <dbReference type="ARBA" id="ARBA00023242"/>
    </source>
</evidence>
<keyword evidence="5" id="KW-0677">Repeat</keyword>
<evidence type="ECO:0000256" key="1">
    <source>
        <dbReference type="ARBA" id="ARBA00003767"/>
    </source>
</evidence>
<evidence type="ECO:0000256" key="2">
    <source>
        <dbReference type="ARBA" id="ARBA00004123"/>
    </source>
</evidence>
<feature type="compositionally biased region" description="Polar residues" evidence="13">
    <location>
        <begin position="51"/>
        <end position="60"/>
    </location>
</feature>
<feature type="domain" description="C2H2-type" evidence="14">
    <location>
        <begin position="90"/>
        <end position="124"/>
    </location>
</feature>
<organism evidence="15 16">
    <name type="scientific">Oryzias latipes</name>
    <name type="common">Japanese rice fish</name>
    <name type="synonym">Japanese killifish</name>
    <dbReference type="NCBI Taxonomy" id="8090"/>
    <lineage>
        <taxon>Eukaryota</taxon>
        <taxon>Metazoa</taxon>
        <taxon>Chordata</taxon>
        <taxon>Craniata</taxon>
        <taxon>Vertebrata</taxon>
        <taxon>Euteleostomi</taxon>
        <taxon>Actinopterygii</taxon>
        <taxon>Neopterygii</taxon>
        <taxon>Teleostei</taxon>
        <taxon>Neoteleostei</taxon>
        <taxon>Acanthomorphata</taxon>
        <taxon>Ovalentaria</taxon>
        <taxon>Atherinomorphae</taxon>
        <taxon>Beloniformes</taxon>
        <taxon>Adrianichthyidae</taxon>
        <taxon>Oryziinae</taxon>
        <taxon>Oryzias</taxon>
    </lineage>
</organism>
<keyword evidence="4" id="KW-0479">Metal-binding</keyword>
<feature type="domain" description="C2H2-type" evidence="14">
    <location>
        <begin position="125"/>
        <end position="152"/>
    </location>
</feature>
<evidence type="ECO:0000259" key="14">
    <source>
        <dbReference type="PROSITE" id="PS50157"/>
    </source>
</evidence>
<dbReference type="SUPFAM" id="SSF57667">
    <property type="entry name" value="beta-beta-alpha zinc fingers"/>
    <property type="match status" value="5"/>
</dbReference>
<proteinExistence type="inferred from homology"/>
<sequence length="437" mass="49465">AERRRNRRTLKPVRELIPQSFVFSIDFCLSVSLSDGKSLKPDVAVKEQQKETMQNTSSRTETAHGLKHQPASPEDPPADEDIGSAEGSSHSCRVCGQLFHGRGFLLKHAEKHSSESKTHTGQKPFRCKDCGKEFPRKGSLERHMRLHAGERPYICEFCGKTFIENTVLKRHIKSHTGGKPRIYPCEVCGKKFTMSQHLDVHKRIHTGEKPYTCRVCNKSFRQIGNLDSHMRIHTGEKPFICSLCGKSYAQRGNLKMHMAMHRGETTVSSSRLQHSQTESRTSLRGPEQTAHSDPHPRFQASPGLQHVTGNGGVPANCWRATACKKSYSCSECGKRFGFKGQLASHMRAHTGEKPFRCPVCWKCFSWNACLQKHKKIHTGEKPYRCTVCGKGFIESGNMKVHMRIHTGEKPFNCSECGKRYRQKGSLTKHMDVHRELK</sequence>
<dbReference type="PANTHER" id="PTHR24393:SF151">
    <property type="entry name" value="C2H2-TYPE DOMAIN-CONTAINING PROTEIN"/>
    <property type="match status" value="1"/>
</dbReference>
<dbReference type="FunFam" id="3.30.160.60:FF:000508">
    <property type="entry name" value="Myeloid zinc finger 1"/>
    <property type="match status" value="1"/>
</dbReference>
<dbReference type="PROSITE" id="PS00028">
    <property type="entry name" value="ZINC_FINGER_C2H2_1"/>
    <property type="match status" value="10"/>
</dbReference>
<dbReference type="SMART" id="SM00355">
    <property type="entry name" value="ZnF_C2H2"/>
    <property type="match status" value="10"/>
</dbReference>
<evidence type="ECO:0000256" key="5">
    <source>
        <dbReference type="ARBA" id="ARBA00022737"/>
    </source>
</evidence>
<dbReference type="FunFam" id="3.30.160.60:FF:000848">
    <property type="entry name" value="Zinc finger protein 35"/>
    <property type="match status" value="1"/>
</dbReference>
<dbReference type="GO" id="GO:0042802">
    <property type="term" value="F:identical protein binding"/>
    <property type="evidence" value="ECO:0007669"/>
    <property type="project" value="UniProtKB-ARBA"/>
</dbReference>
<evidence type="ECO:0000256" key="10">
    <source>
        <dbReference type="ARBA" id="ARBA00023163"/>
    </source>
</evidence>
<dbReference type="InterPro" id="IPR036236">
    <property type="entry name" value="Znf_C2H2_sf"/>
</dbReference>
<keyword evidence="9" id="KW-0238">DNA-binding</keyword>
<dbReference type="Ensembl" id="ENSORLT00015025621.1">
    <property type="protein sequence ID" value="ENSORLP00015017237.1"/>
    <property type="gene ID" value="ENSORLG00015018258.1"/>
</dbReference>
<feature type="compositionally biased region" description="Polar residues" evidence="13">
    <location>
        <begin position="265"/>
        <end position="282"/>
    </location>
</feature>
<dbReference type="GO" id="GO:0005634">
    <property type="term" value="C:nucleus"/>
    <property type="evidence" value="ECO:0007669"/>
    <property type="project" value="UniProtKB-SubCell"/>
</dbReference>
<dbReference type="InterPro" id="IPR013087">
    <property type="entry name" value="Znf_C2H2_type"/>
</dbReference>
<feature type="domain" description="C2H2-type" evidence="14">
    <location>
        <begin position="411"/>
        <end position="437"/>
    </location>
</feature>
<reference evidence="15 16" key="2">
    <citation type="submission" date="2017-04" db="EMBL/GenBank/DDBJ databases">
        <title>CpG methylation of centromeres and impact of large insertions on vertebrate speciation.</title>
        <authorList>
            <person name="Ichikawa K."/>
            <person name="Yoshimura J."/>
            <person name="Morishita S."/>
        </authorList>
    </citation>
    <scope>NUCLEOTIDE SEQUENCE</scope>
    <source>
        <strain evidence="15 16">HSOK</strain>
    </source>
</reference>
<evidence type="ECO:0000256" key="3">
    <source>
        <dbReference type="ARBA" id="ARBA00006991"/>
    </source>
</evidence>
<keyword evidence="8" id="KW-0805">Transcription regulation</keyword>
<dbReference type="PANTHER" id="PTHR24393">
    <property type="entry name" value="ZINC FINGER PROTEIN"/>
    <property type="match status" value="1"/>
</dbReference>
<evidence type="ECO:0000256" key="13">
    <source>
        <dbReference type="SAM" id="MobiDB-lite"/>
    </source>
</evidence>
<name>A0A3P9IB06_ORYLA</name>
<dbReference type="AlphaFoldDB" id="A0A3P9IB06"/>
<dbReference type="FunFam" id="3.30.160.60:FF:001498">
    <property type="entry name" value="Zinc finger protein 404"/>
    <property type="match status" value="1"/>
</dbReference>
<feature type="domain" description="C2H2-type" evidence="14">
    <location>
        <begin position="183"/>
        <end position="210"/>
    </location>
</feature>
<dbReference type="FunFam" id="3.30.160.60:FF:000966">
    <property type="entry name" value="ZFP90 zinc finger protein"/>
    <property type="match status" value="1"/>
</dbReference>
<feature type="domain" description="C2H2-type" evidence="14">
    <location>
        <begin position="239"/>
        <end position="266"/>
    </location>
</feature>
<evidence type="ECO:0000256" key="6">
    <source>
        <dbReference type="ARBA" id="ARBA00022771"/>
    </source>
</evidence>
<accession>A0A3P9IB06</accession>
<dbReference type="Proteomes" id="UP000265200">
    <property type="component" value="Chromosome 11"/>
</dbReference>
<dbReference type="GO" id="GO:0003677">
    <property type="term" value="F:DNA binding"/>
    <property type="evidence" value="ECO:0007669"/>
    <property type="project" value="UniProtKB-KW"/>
</dbReference>
<comment type="function">
    <text evidence="1">May be involved in transcriptional regulation.</text>
</comment>
<reference evidence="15" key="3">
    <citation type="submission" date="2025-08" db="UniProtKB">
        <authorList>
            <consortium name="Ensembl"/>
        </authorList>
    </citation>
    <scope>IDENTIFICATION</scope>
    <source>
        <strain evidence="15">HSOK</strain>
    </source>
</reference>
<keyword evidence="6 12" id="KW-0863">Zinc-finger</keyword>
<comment type="similarity">
    <text evidence="3">Belongs to the krueppel C2H2-type zinc-finger protein family.</text>
</comment>
<feature type="domain" description="C2H2-type" evidence="14">
    <location>
        <begin position="153"/>
        <end position="180"/>
    </location>
</feature>
<feature type="domain" description="C2H2-type" evidence="14">
    <location>
        <begin position="355"/>
        <end position="382"/>
    </location>
</feature>
<dbReference type="FunFam" id="3.30.160.60:FF:000912">
    <property type="entry name" value="Zinc finger protein 660"/>
    <property type="match status" value="2"/>
</dbReference>
<feature type="region of interest" description="Disordered" evidence="13">
    <location>
        <begin position="263"/>
        <end position="305"/>
    </location>
</feature>
<feature type="domain" description="C2H2-type" evidence="14">
    <location>
        <begin position="383"/>
        <end position="410"/>
    </location>
</feature>
<dbReference type="Gene3D" id="3.30.160.60">
    <property type="entry name" value="Classic Zinc Finger"/>
    <property type="match status" value="9"/>
</dbReference>
<evidence type="ECO:0000256" key="12">
    <source>
        <dbReference type="PROSITE-ProRule" id="PRU00042"/>
    </source>
</evidence>
<evidence type="ECO:0000256" key="8">
    <source>
        <dbReference type="ARBA" id="ARBA00023015"/>
    </source>
</evidence>
<feature type="region of interest" description="Disordered" evidence="13">
    <location>
        <begin position="44"/>
        <end position="87"/>
    </location>
</feature>
<dbReference type="Pfam" id="PF00096">
    <property type="entry name" value="zf-C2H2"/>
    <property type="match status" value="7"/>
</dbReference>
<dbReference type="FunFam" id="3.30.160.60:FF:000557">
    <property type="entry name" value="zinc finger and SCAN domain-containing protein 29"/>
    <property type="match status" value="1"/>
</dbReference>
<dbReference type="FunFam" id="3.30.160.60:FF:000478">
    <property type="entry name" value="Zinc finger protein 133"/>
    <property type="match status" value="1"/>
</dbReference>
<feature type="domain" description="C2H2-type" evidence="14">
    <location>
        <begin position="211"/>
        <end position="238"/>
    </location>
</feature>
<dbReference type="GO" id="GO:0045596">
    <property type="term" value="P:negative regulation of cell differentiation"/>
    <property type="evidence" value="ECO:0007669"/>
    <property type="project" value="UniProtKB-ARBA"/>
</dbReference>
<keyword evidence="11" id="KW-0539">Nucleus</keyword>
<dbReference type="FunFam" id="3.30.160.60:FF:003017">
    <property type="entry name" value="Si:cabz01054396.2"/>
    <property type="match status" value="1"/>
</dbReference>
<keyword evidence="7" id="KW-0862">Zinc</keyword>